<protein>
    <submittedName>
        <fullName evidence="8">Replication endonuclease</fullName>
    </submittedName>
</protein>
<name>A0ABT8E0B0_9BURK</name>
<keyword evidence="4" id="KW-0540">Nuclease</keyword>
<keyword evidence="9" id="KW-1185">Reference proteome</keyword>
<keyword evidence="6" id="KW-0378">Hydrolase</keyword>
<comment type="caution">
    <text evidence="8">The sequence shown here is derived from an EMBL/GenBank/DDBJ whole genome shotgun (WGS) entry which is preliminary data.</text>
</comment>
<keyword evidence="3" id="KW-0235">DNA replication</keyword>
<sequence length="592" mass="65813">MTGIAEGLAGLANPALRALKGADWITPAERWQQRQQARTAAASAKRARTLDEIARVRLDRITAPVDPYASDRDLAELAERRAGFMLDLIADLAEPVTRDWLSAQVEALEARPLPELVCGASVADQLAGLVKRVTCAAWWRRQVRRAAVRRREDEAQRRGAISVRTSQPYVTDETVRRRLAQLARNRAMLEATELESADGEIITLWQAVESSTANLAIRRGELMTRIRGAEEWATACGMVGLFTTNTLPSRFHAQHFKGGRNAAYDDSTPRDGQRWLCKTWARVRARIKRQGLRVFGFRVAEPHHDGCPHWHMLLWADPEHLPALQAALREHWLAEDGDEPGAQEHRVKFESIDPARGGAVSYVAKYIAKNIDDAGAVGAEGHRDERDGQVEFIEGGNKAQRVMAWAAAHGIRQFQAIGQPPVTVWRELRRVDASAAQGASDALRAAHAAVNRDEGRRACWRAYMQAQGGAMTGRGYRLRVMTEQREIQGRYGRSVKDWPLGLYDAKRPDEVVPSERKAWMPRGQWPADQRKAALEPEAELRAFMREGLGLSARPQAAQPWTRVINCTRRGGAAYLMNSGIAALSKGKESPGG</sequence>
<evidence type="ECO:0000256" key="1">
    <source>
        <dbReference type="ARBA" id="ARBA00003293"/>
    </source>
</evidence>
<dbReference type="RefSeq" id="WP_290361604.1">
    <property type="nucleotide sequence ID" value="NZ_JAUHHC010000012.1"/>
</dbReference>
<evidence type="ECO:0000256" key="4">
    <source>
        <dbReference type="ARBA" id="ARBA00022722"/>
    </source>
</evidence>
<evidence type="ECO:0000256" key="5">
    <source>
        <dbReference type="ARBA" id="ARBA00022759"/>
    </source>
</evidence>
<feature type="non-terminal residue" evidence="8">
    <location>
        <position position="592"/>
    </location>
</feature>
<dbReference type="EMBL" id="JAUHHC010000012">
    <property type="protein sequence ID" value="MDN3923301.1"/>
    <property type="molecule type" value="Genomic_DNA"/>
</dbReference>
<feature type="domain" description="Replication gene A protein-like" evidence="7">
    <location>
        <begin position="122"/>
        <end position="373"/>
    </location>
</feature>
<evidence type="ECO:0000256" key="2">
    <source>
        <dbReference type="ARBA" id="ARBA00009260"/>
    </source>
</evidence>
<dbReference type="GO" id="GO:0004519">
    <property type="term" value="F:endonuclease activity"/>
    <property type="evidence" value="ECO:0007669"/>
    <property type="project" value="UniProtKB-KW"/>
</dbReference>
<reference evidence="8 9" key="1">
    <citation type="submission" date="2023-06" db="EMBL/GenBank/DDBJ databases">
        <title>Pelomonas sp. PFR6 16S ribosomal RNA gene Genome sequencing and assembly.</title>
        <authorList>
            <person name="Woo H."/>
        </authorList>
    </citation>
    <scope>NUCLEOTIDE SEQUENCE [LARGE SCALE GENOMIC DNA]</scope>
    <source>
        <strain evidence="8 9">PFR6</strain>
    </source>
</reference>
<proteinExistence type="inferred from homology"/>
<evidence type="ECO:0000313" key="8">
    <source>
        <dbReference type="EMBL" id="MDN3923301.1"/>
    </source>
</evidence>
<evidence type="ECO:0000313" key="9">
    <source>
        <dbReference type="Proteomes" id="UP001228044"/>
    </source>
</evidence>
<dbReference type="Proteomes" id="UP001228044">
    <property type="component" value="Unassembled WGS sequence"/>
</dbReference>
<gene>
    <name evidence="8" type="ORF">QWJ38_23750</name>
</gene>
<accession>A0ABT8E0B0</accession>
<evidence type="ECO:0000256" key="6">
    <source>
        <dbReference type="ARBA" id="ARBA00022801"/>
    </source>
</evidence>
<dbReference type="InterPro" id="IPR008766">
    <property type="entry name" value="Replication_gene_A-like"/>
</dbReference>
<organism evidence="8 9">
    <name type="scientific">Roseateles violae</name>
    <dbReference type="NCBI Taxonomy" id="3058042"/>
    <lineage>
        <taxon>Bacteria</taxon>
        <taxon>Pseudomonadati</taxon>
        <taxon>Pseudomonadota</taxon>
        <taxon>Betaproteobacteria</taxon>
        <taxon>Burkholderiales</taxon>
        <taxon>Sphaerotilaceae</taxon>
        <taxon>Roseateles</taxon>
    </lineage>
</organism>
<comment type="function">
    <text evidence="1">Possible endonuclease which induces a single-strand cut and initiates DNA replication.</text>
</comment>
<evidence type="ECO:0000259" key="7">
    <source>
        <dbReference type="Pfam" id="PF05840"/>
    </source>
</evidence>
<dbReference type="Pfam" id="PF05840">
    <property type="entry name" value="Phage_GPA"/>
    <property type="match status" value="1"/>
</dbReference>
<comment type="similarity">
    <text evidence="2">Belongs to the phage GPA family.</text>
</comment>
<evidence type="ECO:0000256" key="3">
    <source>
        <dbReference type="ARBA" id="ARBA00022705"/>
    </source>
</evidence>
<keyword evidence="5 8" id="KW-0255">Endonuclease</keyword>